<name>A0ABP7FSQ7_9MICO</name>
<evidence type="ECO:0000313" key="1">
    <source>
        <dbReference type="EMBL" id="GAA3746249.1"/>
    </source>
</evidence>
<dbReference type="EMBL" id="BAABAE010000003">
    <property type="protein sequence ID" value="GAA3746249.1"/>
    <property type="molecule type" value="Genomic_DNA"/>
</dbReference>
<keyword evidence="2" id="KW-1185">Reference proteome</keyword>
<dbReference type="InterPro" id="IPR019151">
    <property type="entry name" value="Proteasome_assmbl_chaperone_2"/>
</dbReference>
<evidence type="ECO:0000313" key="2">
    <source>
        <dbReference type="Proteomes" id="UP001501004"/>
    </source>
</evidence>
<dbReference type="InterPro" id="IPR038389">
    <property type="entry name" value="PSMG2_sf"/>
</dbReference>
<comment type="caution">
    <text evidence="1">The sequence shown here is derived from an EMBL/GenBank/DDBJ whole genome shotgun (WGS) entry which is preliminary data.</text>
</comment>
<accession>A0ABP7FSQ7</accession>
<gene>
    <name evidence="1" type="ORF">GCM10022239_22270</name>
</gene>
<sequence>MEDPSGLYELDPDVSDVPSGLPLVAGLTGFADAGGAVSQFTEHLLGSLDTRVIATFDNDALLDYRARRPTIYFDQDHLENYRPASLALHLAKDEIGQQFLLLAGYEPDFQWERFTAAVLGLIDRYQAKSTTWVHAIPMPVPHTRPIGVTVSGNRTELIETFSVWKPHTQVLANALHLVEYRLQQLDHPTAGFVLLIPHYLSDTEFPDAAIKALESVSSATGLIFATEELKEESREFVSKIDGQVENNHELARLVGTLEERHDSYMAGNPLRSPLTDEDGELPTADEIAAELEIFLALRRNGDDDQGSTRPE</sequence>
<dbReference type="SUPFAM" id="SSF159659">
    <property type="entry name" value="Cgl1923-like"/>
    <property type="match status" value="1"/>
</dbReference>
<reference evidence="2" key="1">
    <citation type="journal article" date="2019" name="Int. J. Syst. Evol. Microbiol.">
        <title>The Global Catalogue of Microorganisms (GCM) 10K type strain sequencing project: providing services to taxonomists for standard genome sequencing and annotation.</title>
        <authorList>
            <consortium name="The Broad Institute Genomics Platform"/>
            <consortium name="The Broad Institute Genome Sequencing Center for Infectious Disease"/>
            <person name="Wu L."/>
            <person name="Ma J."/>
        </authorList>
    </citation>
    <scope>NUCLEOTIDE SEQUENCE [LARGE SCALE GENOMIC DNA]</scope>
    <source>
        <strain evidence="2">JCM 16949</strain>
    </source>
</reference>
<dbReference type="Proteomes" id="UP001501004">
    <property type="component" value="Unassembled WGS sequence"/>
</dbReference>
<dbReference type="Gene3D" id="1.10.287.100">
    <property type="match status" value="1"/>
</dbReference>
<organism evidence="1 2">
    <name type="scientific">Leifsonella bigeumensis</name>
    <dbReference type="NCBI Taxonomy" id="433643"/>
    <lineage>
        <taxon>Bacteria</taxon>
        <taxon>Bacillati</taxon>
        <taxon>Actinomycetota</taxon>
        <taxon>Actinomycetes</taxon>
        <taxon>Micrococcales</taxon>
        <taxon>Microbacteriaceae</taxon>
        <taxon>Leifsonella</taxon>
    </lineage>
</organism>
<dbReference type="Gene3D" id="3.40.50.10900">
    <property type="entry name" value="PAC-like subunit"/>
    <property type="match status" value="1"/>
</dbReference>
<dbReference type="Pfam" id="PF09754">
    <property type="entry name" value="PAC2"/>
    <property type="match status" value="1"/>
</dbReference>
<protein>
    <submittedName>
        <fullName evidence="1">PAC2 family protein</fullName>
    </submittedName>
</protein>
<dbReference type="RefSeq" id="WP_344756649.1">
    <property type="nucleotide sequence ID" value="NZ_BAABAE010000003.1"/>
</dbReference>
<dbReference type="InterPro" id="IPR008492">
    <property type="entry name" value="Rv2714-like"/>
</dbReference>
<dbReference type="PIRSF" id="PIRSF028754">
    <property type="entry name" value="UCP028754"/>
    <property type="match status" value="1"/>
</dbReference>
<proteinExistence type="predicted"/>